<sequence length="437" mass="45590">MQYNQPYGISDPNAPYINGDPSIGRAGSIPPAASIEYPQREIVNLLTDVNIAVPANADLHQMAKAIQSQRLNYSADYGTANAYVAHLAPAPDDYFAGMIVRLKVGATNAGDSTLALYPLSPKHVVRPDGSNLQQYDLVVGSVATFVYDGAQWVLTGINAAGSGGPIYLTAPRTYYVNGNTGDDNFDGSQAAVGTAPKGPFKTLQRASNAISKFNLNGYNVDVYVADYNSYAAVQLPQVAGQGQVSWHGNVANPGNCVIAANQTNAAVGFAGIANYMEGFKLQHSGIGSVSECNGIYGNGPHLMSINNIEWGACTGAQNRLVNGAQLRFGLSPFKISGGTPGGPYSPGCFIECSQASKADCPISVHMTLNIVGTPNYGTAFIRCYDVGVVDWVADVTGAATGQRYYVATNGIINTGGGGPTYVPGSIAGTQLSGGRYV</sequence>
<protein>
    <submittedName>
        <fullName evidence="1">Uncharacterized protein</fullName>
    </submittedName>
</protein>
<reference evidence="1" key="1">
    <citation type="submission" date="2020-05" db="EMBL/GenBank/DDBJ databases">
        <title>Complete genome sequence of Bradyrhizobium diazoefficiens XF5 isolated from soybean nodule.</title>
        <authorList>
            <person name="Noda R."/>
            <person name="Kakizaki K."/>
            <person name="Minamisawa K."/>
        </authorList>
    </citation>
    <scope>NUCLEOTIDE SEQUENCE</scope>
    <source>
        <strain evidence="1">XF5</strain>
    </source>
</reference>
<name>A0A809ZSA7_9BRAD</name>
<evidence type="ECO:0000313" key="1">
    <source>
        <dbReference type="EMBL" id="BCE55165.1"/>
    </source>
</evidence>
<organism evidence="1">
    <name type="scientific">Bradyrhizobium diazoefficiens</name>
    <dbReference type="NCBI Taxonomy" id="1355477"/>
    <lineage>
        <taxon>Bacteria</taxon>
        <taxon>Pseudomonadati</taxon>
        <taxon>Pseudomonadota</taxon>
        <taxon>Alphaproteobacteria</taxon>
        <taxon>Hyphomicrobiales</taxon>
        <taxon>Nitrobacteraceae</taxon>
        <taxon>Bradyrhizobium</taxon>
    </lineage>
</organism>
<dbReference type="AlphaFoldDB" id="A0A809ZSA7"/>
<gene>
    <name evidence="1" type="ORF">XF5B_26770</name>
    <name evidence="2" type="ORF">XF6B_26970</name>
</gene>
<dbReference type="EMBL" id="AP023095">
    <property type="protein sequence ID" value="BCE55165.1"/>
    <property type="molecule type" value="Genomic_DNA"/>
</dbReference>
<reference evidence="2" key="2">
    <citation type="submission" date="2020-05" db="EMBL/GenBank/DDBJ databases">
        <title>Complete genome sequence of Bradyrhizobium diazoefficiens XF6 isolated from soybean nodule.</title>
        <authorList>
            <person name="Noda R."/>
            <person name="Kakizaki K."/>
            <person name="Minamisawa K."/>
        </authorList>
    </citation>
    <scope>NUCLEOTIDE SEQUENCE</scope>
    <source>
        <strain evidence="2">XF6</strain>
    </source>
</reference>
<dbReference type="RefSeq" id="WP_182869747.1">
    <property type="nucleotide sequence ID" value="NZ_AP022638.1"/>
</dbReference>
<dbReference type="EMBL" id="AP023096">
    <property type="protein sequence ID" value="BCE63898.1"/>
    <property type="molecule type" value="Genomic_DNA"/>
</dbReference>
<evidence type="ECO:0000313" key="2">
    <source>
        <dbReference type="EMBL" id="BCE63898.1"/>
    </source>
</evidence>
<accession>A0A809ZSA7</accession>
<proteinExistence type="predicted"/>